<organism evidence="5 6">
    <name type="scientific">Rhodococcus triatomae</name>
    <dbReference type="NCBI Taxonomy" id="300028"/>
    <lineage>
        <taxon>Bacteria</taxon>
        <taxon>Bacillati</taxon>
        <taxon>Actinomycetota</taxon>
        <taxon>Actinomycetes</taxon>
        <taxon>Mycobacteriales</taxon>
        <taxon>Nocardiaceae</taxon>
        <taxon>Rhodococcus</taxon>
    </lineage>
</organism>
<name>A0A1G8LAA3_9NOCA</name>
<keyword evidence="3" id="KW-0949">S-adenosyl-L-methionine</keyword>
<gene>
    <name evidence="5" type="ORF">SAMN05444695_108111</name>
</gene>
<dbReference type="Proteomes" id="UP000183263">
    <property type="component" value="Unassembled WGS sequence"/>
</dbReference>
<dbReference type="GO" id="GO:0032259">
    <property type="term" value="P:methylation"/>
    <property type="evidence" value="ECO:0007669"/>
    <property type="project" value="UniProtKB-KW"/>
</dbReference>
<evidence type="ECO:0000256" key="3">
    <source>
        <dbReference type="ARBA" id="ARBA00022691"/>
    </source>
</evidence>
<dbReference type="Gene3D" id="3.40.50.150">
    <property type="entry name" value="Vaccinia Virus protein VP39"/>
    <property type="match status" value="1"/>
</dbReference>
<dbReference type="EMBL" id="FNDN01000008">
    <property type="protein sequence ID" value="SDI52628.1"/>
    <property type="molecule type" value="Genomic_DNA"/>
</dbReference>
<dbReference type="InterPro" id="IPR041698">
    <property type="entry name" value="Methyltransf_25"/>
</dbReference>
<keyword evidence="2 5" id="KW-0808">Transferase</keyword>
<evidence type="ECO:0000256" key="2">
    <source>
        <dbReference type="ARBA" id="ARBA00022679"/>
    </source>
</evidence>
<proteinExistence type="predicted"/>
<dbReference type="SUPFAM" id="SSF53335">
    <property type="entry name" value="S-adenosyl-L-methionine-dependent methyltransferases"/>
    <property type="match status" value="1"/>
</dbReference>
<protein>
    <submittedName>
        <fullName evidence="5">Methyltransferase domain-containing protein</fullName>
    </submittedName>
</protein>
<dbReference type="AlphaFoldDB" id="A0A1G8LAA3"/>
<evidence type="ECO:0000256" key="1">
    <source>
        <dbReference type="ARBA" id="ARBA00022603"/>
    </source>
</evidence>
<sequence>MLWILDGMDHTHTTEVDAPASELWDAKYLERERIWSGAPNLVLVEETADLQPGTALELGAGEGADAIWLAKKGWQVTAVDVSAVALGRAAQHATDEGVADRIGWEQMDLAAEFPEGEFDLVSAHYFHSHGELPREQILGSAADAVAVGGVLLVVGHAGPPSWVTDHDHGDLPTPTEVYEGLRPRDGEWEILSCRELQVPMTAPDGSAGARSDNVLKIRRLVPAEQKRT</sequence>
<keyword evidence="1 5" id="KW-0489">Methyltransferase</keyword>
<dbReference type="Pfam" id="PF13649">
    <property type="entry name" value="Methyltransf_25"/>
    <property type="match status" value="1"/>
</dbReference>
<evidence type="ECO:0000313" key="6">
    <source>
        <dbReference type="Proteomes" id="UP000183263"/>
    </source>
</evidence>
<keyword evidence="6" id="KW-1185">Reference proteome</keyword>
<evidence type="ECO:0000259" key="4">
    <source>
        <dbReference type="Pfam" id="PF13649"/>
    </source>
</evidence>
<dbReference type="PANTHER" id="PTHR43464:SF19">
    <property type="entry name" value="UBIQUINONE BIOSYNTHESIS O-METHYLTRANSFERASE, MITOCHONDRIAL"/>
    <property type="match status" value="1"/>
</dbReference>
<dbReference type="GO" id="GO:0008168">
    <property type="term" value="F:methyltransferase activity"/>
    <property type="evidence" value="ECO:0007669"/>
    <property type="project" value="UniProtKB-KW"/>
</dbReference>
<feature type="domain" description="Methyltransferase" evidence="4">
    <location>
        <begin position="56"/>
        <end position="149"/>
    </location>
</feature>
<dbReference type="CDD" id="cd02440">
    <property type="entry name" value="AdoMet_MTases"/>
    <property type="match status" value="1"/>
</dbReference>
<accession>A0A1G8LAA3</accession>
<evidence type="ECO:0000313" key="5">
    <source>
        <dbReference type="EMBL" id="SDI52628.1"/>
    </source>
</evidence>
<reference evidence="5 6" key="1">
    <citation type="submission" date="2016-10" db="EMBL/GenBank/DDBJ databases">
        <authorList>
            <person name="de Groot N.N."/>
        </authorList>
    </citation>
    <scope>NUCLEOTIDE SEQUENCE [LARGE SCALE GENOMIC DNA]</scope>
    <source>
        <strain evidence="5 6">DSM 44892</strain>
    </source>
</reference>
<dbReference type="InterPro" id="IPR029063">
    <property type="entry name" value="SAM-dependent_MTases_sf"/>
</dbReference>
<dbReference type="PANTHER" id="PTHR43464">
    <property type="entry name" value="METHYLTRANSFERASE"/>
    <property type="match status" value="1"/>
</dbReference>